<feature type="binding site" evidence="7">
    <location>
        <position position="230"/>
    </location>
    <ligand>
        <name>Zn(2+)</name>
        <dbReference type="ChEBI" id="CHEBI:29105"/>
        <label>1</label>
    </ligand>
</feature>
<dbReference type="InterPro" id="IPR002933">
    <property type="entry name" value="Peptidase_M20"/>
</dbReference>
<dbReference type="AlphaFoldDB" id="A0AAD7FSB3"/>
<feature type="active site" description="Proton acceptor" evidence="6">
    <location>
        <position position="229"/>
    </location>
</feature>
<keyword evidence="4" id="KW-0378">Hydrolase</keyword>
<dbReference type="Pfam" id="PF07687">
    <property type="entry name" value="M20_dimer"/>
    <property type="match status" value="1"/>
</dbReference>
<name>A0AAD7FSB3_9AGAR</name>
<keyword evidence="10" id="KW-1185">Reference proteome</keyword>
<dbReference type="GO" id="GO:0000328">
    <property type="term" value="C:fungal-type vacuole lumen"/>
    <property type="evidence" value="ECO:0007669"/>
    <property type="project" value="TreeGrafter"/>
</dbReference>
<dbReference type="Proteomes" id="UP001221142">
    <property type="component" value="Unassembled WGS sequence"/>
</dbReference>
<dbReference type="PANTHER" id="PTHR45962:SF1">
    <property type="entry name" value="N-FATTY-ACYL-AMINO ACID SYNTHASE_HYDROLASE PM20D1"/>
    <property type="match status" value="1"/>
</dbReference>
<keyword evidence="5 7" id="KW-0862">Zinc</keyword>
<feature type="domain" description="Peptidase M20 dimerisation" evidence="8">
    <location>
        <begin position="278"/>
        <end position="426"/>
    </location>
</feature>
<accession>A0AAD7FSB3</accession>
<dbReference type="PIRSF" id="PIRSF037217">
    <property type="entry name" value="Carboxypeptidase_S"/>
    <property type="match status" value="1"/>
</dbReference>
<dbReference type="SUPFAM" id="SSF53187">
    <property type="entry name" value="Zn-dependent exopeptidases"/>
    <property type="match status" value="1"/>
</dbReference>
<feature type="active site" evidence="6">
    <location>
        <position position="161"/>
    </location>
</feature>
<feature type="binding site" evidence="7">
    <location>
        <position position="195"/>
    </location>
    <ligand>
        <name>Zn(2+)</name>
        <dbReference type="ChEBI" id="CHEBI:29105"/>
        <label>1</label>
    </ligand>
</feature>
<reference evidence="9" key="1">
    <citation type="submission" date="2023-03" db="EMBL/GenBank/DDBJ databases">
        <title>Massive genome expansion in bonnet fungi (Mycena s.s.) driven by repeated elements and novel gene families across ecological guilds.</title>
        <authorList>
            <consortium name="Lawrence Berkeley National Laboratory"/>
            <person name="Harder C.B."/>
            <person name="Miyauchi S."/>
            <person name="Viragh M."/>
            <person name="Kuo A."/>
            <person name="Thoen E."/>
            <person name="Andreopoulos B."/>
            <person name="Lu D."/>
            <person name="Skrede I."/>
            <person name="Drula E."/>
            <person name="Henrissat B."/>
            <person name="Morin E."/>
            <person name="Kohler A."/>
            <person name="Barry K."/>
            <person name="LaButti K."/>
            <person name="Morin E."/>
            <person name="Salamov A."/>
            <person name="Lipzen A."/>
            <person name="Mereny Z."/>
            <person name="Hegedus B."/>
            <person name="Baldrian P."/>
            <person name="Stursova M."/>
            <person name="Weitz H."/>
            <person name="Taylor A."/>
            <person name="Grigoriev I.V."/>
            <person name="Nagy L.G."/>
            <person name="Martin F."/>
            <person name="Kauserud H."/>
        </authorList>
    </citation>
    <scope>NUCLEOTIDE SEQUENCE</scope>
    <source>
        <strain evidence="9">9284</strain>
    </source>
</reference>
<evidence type="ECO:0000259" key="8">
    <source>
        <dbReference type="Pfam" id="PF07687"/>
    </source>
</evidence>
<comment type="caution">
    <text evidence="9">The sequence shown here is derived from an EMBL/GenBank/DDBJ whole genome shotgun (WGS) entry which is preliminary data.</text>
</comment>
<keyword evidence="9" id="KW-0121">Carboxypeptidase</keyword>
<dbReference type="GO" id="GO:0046872">
    <property type="term" value="F:metal ion binding"/>
    <property type="evidence" value="ECO:0007669"/>
    <property type="project" value="UniProtKB-KW"/>
</dbReference>
<feature type="binding site" evidence="7">
    <location>
        <position position="195"/>
    </location>
    <ligand>
        <name>Zn(2+)</name>
        <dbReference type="ChEBI" id="CHEBI:29105"/>
        <label>2</label>
    </ligand>
</feature>
<dbReference type="InterPro" id="IPR047177">
    <property type="entry name" value="Pept_M20A"/>
</dbReference>
<dbReference type="Gene3D" id="1.10.150.900">
    <property type="match status" value="1"/>
</dbReference>
<evidence type="ECO:0000256" key="2">
    <source>
        <dbReference type="ARBA" id="ARBA00022670"/>
    </source>
</evidence>
<evidence type="ECO:0000256" key="6">
    <source>
        <dbReference type="PIRSR" id="PIRSR037217-1"/>
    </source>
</evidence>
<dbReference type="SUPFAM" id="SSF55031">
    <property type="entry name" value="Bacterial exopeptidase dimerisation domain"/>
    <property type="match status" value="1"/>
</dbReference>
<dbReference type="Gene3D" id="3.40.630.10">
    <property type="entry name" value="Zn peptidases"/>
    <property type="match status" value="1"/>
</dbReference>
<sequence length="554" mass="60340">MRGLPTTDKSPPSRAARLSSLLLFPAVLLLAAGFALTTSRPHERTYAREFFKLPVTCPAQSPVIVPLHAFGPGEGPDYPLTAAARLSGAIRLRTETFDKSSSNGADPSYDKFTDFEEYLKETFPLIFESLQLDHVASHGLLLTWKGSDSSLAPIILMAHQDTVPVPDNTVDRWTHPPFEGHVDEEGWIWGRGGGDCKNLLIGELSAVLELLKVGFKPQRTVLISFGFDEEGGGVRSARQLSAHVESIYGKDSMLFIIDEGEGIREDNSGTTFITPALGEKGSTNVEVTVAVPGGHSSIPPAHTGIGILSELVTTIESHPFYPKLSFKNPFSAHAQCLAEYGDIDEKLKKALSRERTWDEAAAILAANDPADGARLMTTQAVDIIHGGVKVNALPEEATAIVNHRISVDSSIKEIQERYVDILTPVAQRFNLSIIGFDDVVPESATRYVKLSVTGGLGSEASPVSPYSGDAWKIFSGTARHLFGSNAIVSPVLMNGGTDTRAFQNLSRAIYRFEPLRVTDKYDIHTVDERIHIDGHLNTIRWIYALIQNADAFRG</sequence>
<dbReference type="GO" id="GO:0004181">
    <property type="term" value="F:metallocarboxypeptidase activity"/>
    <property type="evidence" value="ECO:0007669"/>
    <property type="project" value="InterPro"/>
</dbReference>
<evidence type="ECO:0000256" key="7">
    <source>
        <dbReference type="PIRSR" id="PIRSR037217-2"/>
    </source>
</evidence>
<evidence type="ECO:0000256" key="3">
    <source>
        <dbReference type="ARBA" id="ARBA00022723"/>
    </source>
</evidence>
<dbReference type="EMBL" id="JARKIF010000007">
    <property type="protein sequence ID" value="KAJ7634837.1"/>
    <property type="molecule type" value="Genomic_DNA"/>
</dbReference>
<evidence type="ECO:0000256" key="1">
    <source>
        <dbReference type="ARBA" id="ARBA00006247"/>
    </source>
</evidence>
<evidence type="ECO:0000256" key="4">
    <source>
        <dbReference type="ARBA" id="ARBA00022801"/>
    </source>
</evidence>
<dbReference type="InterPro" id="IPR011650">
    <property type="entry name" value="Peptidase_M20_dimer"/>
</dbReference>
<organism evidence="9 10">
    <name type="scientific">Roridomyces roridus</name>
    <dbReference type="NCBI Taxonomy" id="1738132"/>
    <lineage>
        <taxon>Eukaryota</taxon>
        <taxon>Fungi</taxon>
        <taxon>Dikarya</taxon>
        <taxon>Basidiomycota</taxon>
        <taxon>Agaricomycotina</taxon>
        <taxon>Agaricomycetes</taxon>
        <taxon>Agaricomycetidae</taxon>
        <taxon>Agaricales</taxon>
        <taxon>Marasmiineae</taxon>
        <taxon>Mycenaceae</taxon>
        <taxon>Roridomyces</taxon>
    </lineage>
</organism>
<keyword evidence="2" id="KW-0645">Protease</keyword>
<proteinExistence type="inferred from homology"/>
<dbReference type="InterPro" id="IPR017141">
    <property type="entry name" value="Pept_M20_carboxypep"/>
</dbReference>
<dbReference type="Pfam" id="PF01546">
    <property type="entry name" value="Peptidase_M20"/>
    <property type="match status" value="1"/>
</dbReference>
<dbReference type="CDD" id="cd05674">
    <property type="entry name" value="M20_yscS"/>
    <property type="match status" value="1"/>
</dbReference>
<feature type="binding site" evidence="7">
    <location>
        <position position="524"/>
    </location>
    <ligand>
        <name>Zn(2+)</name>
        <dbReference type="ChEBI" id="CHEBI:29105"/>
        <label>1</label>
    </ligand>
</feature>
<feature type="binding site" evidence="7">
    <location>
        <position position="159"/>
    </location>
    <ligand>
        <name>Zn(2+)</name>
        <dbReference type="ChEBI" id="CHEBI:29105"/>
        <label>2</label>
    </ligand>
</feature>
<evidence type="ECO:0000313" key="10">
    <source>
        <dbReference type="Proteomes" id="UP001221142"/>
    </source>
</evidence>
<gene>
    <name evidence="9" type="ORF">FB45DRAFT_910022</name>
</gene>
<dbReference type="Gene3D" id="3.30.70.360">
    <property type="match status" value="1"/>
</dbReference>
<dbReference type="GO" id="GO:0051603">
    <property type="term" value="P:proteolysis involved in protein catabolic process"/>
    <property type="evidence" value="ECO:0007669"/>
    <property type="project" value="TreeGrafter"/>
</dbReference>
<feature type="binding site" evidence="7">
    <location>
        <position position="258"/>
    </location>
    <ligand>
        <name>Zn(2+)</name>
        <dbReference type="ChEBI" id="CHEBI:29105"/>
        <label>2</label>
    </ligand>
</feature>
<keyword evidence="3 7" id="KW-0479">Metal-binding</keyword>
<evidence type="ECO:0000256" key="5">
    <source>
        <dbReference type="ARBA" id="ARBA00022833"/>
    </source>
</evidence>
<dbReference type="InterPro" id="IPR036264">
    <property type="entry name" value="Bact_exopeptidase_dim_dom"/>
</dbReference>
<protein>
    <submittedName>
        <fullName evidence="9">Gly-X carboxypeptidase</fullName>
    </submittedName>
</protein>
<dbReference type="PANTHER" id="PTHR45962">
    <property type="entry name" value="N-FATTY-ACYL-AMINO ACID SYNTHASE/HYDROLASE PM20D1"/>
    <property type="match status" value="1"/>
</dbReference>
<evidence type="ECO:0000313" key="9">
    <source>
        <dbReference type="EMBL" id="KAJ7634837.1"/>
    </source>
</evidence>
<comment type="similarity">
    <text evidence="1">Belongs to the peptidase M20A family.</text>
</comment>